<protein>
    <submittedName>
        <fullName evidence="1">Uncharacterized protein</fullName>
    </submittedName>
</protein>
<dbReference type="EMBL" id="JAWDGP010003618">
    <property type="protein sequence ID" value="KAK3772577.1"/>
    <property type="molecule type" value="Genomic_DNA"/>
</dbReference>
<evidence type="ECO:0000313" key="2">
    <source>
        <dbReference type="Proteomes" id="UP001283361"/>
    </source>
</evidence>
<dbReference type="Proteomes" id="UP001283361">
    <property type="component" value="Unassembled WGS sequence"/>
</dbReference>
<accession>A0AAE1DJA9</accession>
<evidence type="ECO:0000313" key="1">
    <source>
        <dbReference type="EMBL" id="KAK3772577.1"/>
    </source>
</evidence>
<sequence length="73" mass="8122">MNDNGAKTTTKFVIHSDTSPYKRVKVTCVAGEYLYLVQSTRGIQYYASMISSSDLVGFGYETKRVCHVCGMTL</sequence>
<gene>
    <name evidence="1" type="ORF">RRG08_017114</name>
</gene>
<comment type="caution">
    <text evidence="1">The sequence shown here is derived from an EMBL/GenBank/DDBJ whole genome shotgun (WGS) entry which is preliminary data.</text>
</comment>
<reference evidence="1" key="1">
    <citation type="journal article" date="2023" name="G3 (Bethesda)">
        <title>A reference genome for the long-term kleptoplast-retaining sea slug Elysia crispata morphotype clarki.</title>
        <authorList>
            <person name="Eastman K.E."/>
            <person name="Pendleton A.L."/>
            <person name="Shaikh M.A."/>
            <person name="Suttiyut T."/>
            <person name="Ogas R."/>
            <person name="Tomko P."/>
            <person name="Gavelis G."/>
            <person name="Widhalm J.R."/>
            <person name="Wisecaver J.H."/>
        </authorList>
    </citation>
    <scope>NUCLEOTIDE SEQUENCE</scope>
    <source>
        <strain evidence="1">ECLA1</strain>
    </source>
</reference>
<dbReference type="AlphaFoldDB" id="A0AAE1DJA9"/>
<name>A0AAE1DJA9_9GAST</name>
<keyword evidence="2" id="KW-1185">Reference proteome</keyword>
<organism evidence="1 2">
    <name type="scientific">Elysia crispata</name>
    <name type="common">lettuce slug</name>
    <dbReference type="NCBI Taxonomy" id="231223"/>
    <lineage>
        <taxon>Eukaryota</taxon>
        <taxon>Metazoa</taxon>
        <taxon>Spiralia</taxon>
        <taxon>Lophotrochozoa</taxon>
        <taxon>Mollusca</taxon>
        <taxon>Gastropoda</taxon>
        <taxon>Heterobranchia</taxon>
        <taxon>Euthyneura</taxon>
        <taxon>Panpulmonata</taxon>
        <taxon>Sacoglossa</taxon>
        <taxon>Placobranchoidea</taxon>
        <taxon>Plakobranchidae</taxon>
        <taxon>Elysia</taxon>
    </lineage>
</organism>
<proteinExistence type="predicted"/>